<dbReference type="Proteomes" id="UP000302139">
    <property type="component" value="Unassembled WGS sequence"/>
</dbReference>
<dbReference type="PROSITE" id="PS50921">
    <property type="entry name" value="ANTAR"/>
    <property type="match status" value="1"/>
</dbReference>
<dbReference type="Proteomes" id="UP000299211">
    <property type="component" value="Unassembled WGS sequence"/>
</dbReference>
<feature type="domain" description="ANTAR" evidence="3">
    <location>
        <begin position="19"/>
        <end position="81"/>
    </location>
</feature>
<evidence type="ECO:0000313" key="4">
    <source>
        <dbReference type="EMBL" id="GDY67879.1"/>
    </source>
</evidence>
<protein>
    <submittedName>
        <fullName evidence="4">Transcription antitermination regulator</fullName>
    </submittedName>
</protein>
<dbReference type="Gene3D" id="3.30.450.40">
    <property type="match status" value="1"/>
</dbReference>
<reference evidence="5 6" key="1">
    <citation type="submission" date="2019-04" db="EMBL/GenBank/DDBJ databases">
        <title>Draft genome sequences of Streptomyces avermitilis ATCC 31267.</title>
        <authorList>
            <person name="Komaki H."/>
            <person name="Tamura T."/>
            <person name="Hosoyama A."/>
        </authorList>
    </citation>
    <scope>NUCLEOTIDE SEQUENCE [LARGE SCALE GENOMIC DNA]</scope>
    <source>
        <strain evidence="5 6">ATCC 31267</strain>
    </source>
</reference>
<keyword evidence="2" id="KW-0804">Transcription</keyword>
<dbReference type="Pfam" id="PF03861">
    <property type="entry name" value="ANTAR"/>
    <property type="match status" value="1"/>
</dbReference>
<dbReference type="RefSeq" id="WP_037649329.1">
    <property type="nucleotide sequence ID" value="NZ_BAABTN010000158.1"/>
</dbReference>
<dbReference type="Gene3D" id="1.10.10.10">
    <property type="entry name" value="Winged helix-like DNA-binding domain superfamily/Winged helix DNA-binding domain"/>
    <property type="match status" value="1"/>
</dbReference>
<evidence type="ECO:0000259" key="3">
    <source>
        <dbReference type="PROSITE" id="PS50921"/>
    </source>
</evidence>
<dbReference type="InterPro" id="IPR005561">
    <property type="entry name" value="ANTAR"/>
</dbReference>
<dbReference type="AlphaFoldDB" id="A0A4D4M8B0"/>
<dbReference type="EMBL" id="BJHY01000001">
    <property type="protein sequence ID" value="GDY71798.1"/>
    <property type="molecule type" value="Genomic_DNA"/>
</dbReference>
<keyword evidence="1" id="KW-0805">Transcription regulation</keyword>
<dbReference type="InterPro" id="IPR036388">
    <property type="entry name" value="WH-like_DNA-bd_sf"/>
</dbReference>
<dbReference type="GO" id="GO:0003723">
    <property type="term" value="F:RNA binding"/>
    <property type="evidence" value="ECO:0007669"/>
    <property type="project" value="InterPro"/>
</dbReference>
<dbReference type="EMBL" id="BJHX01000001">
    <property type="protein sequence ID" value="GDY67879.1"/>
    <property type="molecule type" value="Genomic_DNA"/>
</dbReference>
<reference evidence="4 7" key="2">
    <citation type="submission" date="2019-04" db="EMBL/GenBank/DDBJ databases">
        <title>Draft genome sequences of Streptomyces avermitilis NBRC 14893.</title>
        <authorList>
            <person name="Komaki H."/>
            <person name="Tamura T."/>
            <person name="Hosoyama A."/>
        </authorList>
    </citation>
    <scope>NUCLEOTIDE SEQUENCE [LARGE SCALE GENOMIC DNA]</scope>
    <source>
        <strain evidence="4 7">NBRC 14893</strain>
    </source>
</reference>
<organism evidence="4 7">
    <name type="scientific">Streptomyces avermitilis</name>
    <dbReference type="NCBI Taxonomy" id="33903"/>
    <lineage>
        <taxon>Bacteria</taxon>
        <taxon>Bacillati</taxon>
        <taxon>Actinomycetota</taxon>
        <taxon>Actinomycetes</taxon>
        <taxon>Kitasatosporales</taxon>
        <taxon>Streptomycetaceae</taxon>
        <taxon>Streptomyces</taxon>
    </lineage>
</organism>
<sequence length="289" mass="31710">MSEEFLPEAVGGEAEETEVERLRAEMRQLRARLRAHPLISQAQGMLRERYGLPDAESAFALLQRASQQYNVKLRTLAGALVTVPRPDERESLWFPRRARHVAPRLSFEAADRVEPGNRGAVLGAVLSQTLAVVDTDMGNVQITDRATGGLRIEKHTGLTADFVDHFEYVGESGTSCGLAARNVAQVTVKDVAADPVFTESARTAILRAGSRACHSAPLTTVSGLCVGMVSAHMDQPMDELRPAQTKALDVLGAEAGEWLAWYDRTVVLDALEYLHALGRTRRGRRIRRS</sequence>
<gene>
    <name evidence="4" type="ORF">SAV14893_072720</name>
    <name evidence="5" type="ORF">SAV31267_012830</name>
</gene>
<comment type="caution">
    <text evidence="4">The sequence shown here is derived from an EMBL/GenBank/DDBJ whole genome shotgun (WGS) entry which is preliminary data.</text>
</comment>
<evidence type="ECO:0000313" key="6">
    <source>
        <dbReference type="Proteomes" id="UP000299211"/>
    </source>
</evidence>
<name>A0A4D4M8B0_STRAX</name>
<proteinExistence type="predicted"/>
<dbReference type="InterPro" id="IPR029016">
    <property type="entry name" value="GAF-like_dom_sf"/>
</dbReference>
<evidence type="ECO:0000313" key="7">
    <source>
        <dbReference type="Proteomes" id="UP000302139"/>
    </source>
</evidence>
<dbReference type="SUPFAM" id="SSF55781">
    <property type="entry name" value="GAF domain-like"/>
    <property type="match status" value="1"/>
</dbReference>
<evidence type="ECO:0000313" key="5">
    <source>
        <dbReference type="EMBL" id="GDY71798.1"/>
    </source>
</evidence>
<dbReference type="SMART" id="SM01012">
    <property type="entry name" value="ANTAR"/>
    <property type="match status" value="1"/>
</dbReference>
<evidence type="ECO:0000256" key="1">
    <source>
        <dbReference type="ARBA" id="ARBA00023015"/>
    </source>
</evidence>
<evidence type="ECO:0000256" key="2">
    <source>
        <dbReference type="ARBA" id="ARBA00023163"/>
    </source>
</evidence>
<accession>A0A4D4M8B0</accession>